<dbReference type="EMBL" id="CP072455">
    <property type="protein sequence ID" value="QTL38790.1"/>
    <property type="molecule type" value="Genomic_DNA"/>
</dbReference>
<organism evidence="1 2">
    <name type="scientific">Xenorhabdus budapestensis</name>
    <dbReference type="NCBI Taxonomy" id="290110"/>
    <lineage>
        <taxon>Bacteria</taxon>
        <taxon>Pseudomonadati</taxon>
        <taxon>Pseudomonadota</taxon>
        <taxon>Gammaproteobacteria</taxon>
        <taxon>Enterobacterales</taxon>
        <taxon>Morganellaceae</taxon>
        <taxon>Xenorhabdus</taxon>
    </lineage>
</organism>
<proteinExistence type="predicted"/>
<keyword evidence="2" id="KW-1185">Reference proteome</keyword>
<gene>
    <name evidence="1" type="ORF">HGO23_12990</name>
</gene>
<evidence type="ECO:0008006" key="3">
    <source>
        <dbReference type="Google" id="ProtNLM"/>
    </source>
</evidence>
<evidence type="ECO:0000313" key="2">
    <source>
        <dbReference type="Proteomes" id="UP000665047"/>
    </source>
</evidence>
<sequence length="162" mass="17886">MKNELIPTVILPTSAEVGNIINQLKSEFSKFDADTLSASLMVQTLHKRLCTAIKCSVEVKITADIIDSKANTISAGQDISTVMEKLILKRARGSEKYPVTWIIQLGEKDVLFSRVVNGCIDEGYAPVNRQKANVYASAILNDLEPPRHLQKSDKPTVQTQSE</sequence>
<dbReference type="Proteomes" id="UP000665047">
    <property type="component" value="Chromosome"/>
</dbReference>
<evidence type="ECO:0000313" key="1">
    <source>
        <dbReference type="EMBL" id="QTL38790.1"/>
    </source>
</evidence>
<name>A0ABX7VE73_XENBU</name>
<dbReference type="RefSeq" id="WP_209026920.1">
    <property type="nucleotide sequence ID" value="NZ_CP072455.1"/>
</dbReference>
<reference evidence="1 2" key="1">
    <citation type="submission" date="2021-03" db="EMBL/GenBank/DDBJ databases">
        <title>Complete Genome Sequence Data of Xenorhabdus budapestensis strain C72, a Candidate Biological Control Agent, from China.</title>
        <authorList>
            <person name="LI B."/>
            <person name="WANG S."/>
            <person name="QIU D."/>
        </authorList>
    </citation>
    <scope>NUCLEOTIDE SEQUENCE [LARGE SCALE GENOMIC DNA]</scope>
    <source>
        <strain evidence="1 2">C-7-2</strain>
    </source>
</reference>
<protein>
    <recommendedName>
        <fullName evidence="3">Phage protein</fullName>
    </recommendedName>
</protein>
<accession>A0ABX7VE73</accession>